<name>A0A7H2PPF2_9GAMM</name>
<organism evidence="1 2">
    <name type="scientific">Acinetobacter seifertii</name>
    <dbReference type="NCBI Taxonomy" id="1530123"/>
    <lineage>
        <taxon>Bacteria</taxon>
        <taxon>Pseudomonadati</taxon>
        <taxon>Pseudomonadota</taxon>
        <taxon>Gammaproteobacteria</taxon>
        <taxon>Moraxellales</taxon>
        <taxon>Moraxellaceae</taxon>
        <taxon>Acinetobacter</taxon>
        <taxon>Acinetobacter calcoaceticus/baumannii complex</taxon>
    </lineage>
</organism>
<evidence type="ECO:0000313" key="1">
    <source>
        <dbReference type="EMBL" id="QNX04735.1"/>
    </source>
</evidence>
<dbReference type="EMBL" id="CP061561">
    <property type="protein sequence ID" value="QNX04735.1"/>
    <property type="molecule type" value="Genomic_DNA"/>
</dbReference>
<dbReference type="AlphaFoldDB" id="A0A7H2PPF2"/>
<reference evidence="2" key="1">
    <citation type="submission" date="2020-09" db="EMBL/GenBank/DDBJ databases">
        <title>Clinical and molecular characterization of Acinetobacter seifertii in Taiwan.</title>
        <authorList>
            <person name="Li L.-H."/>
            <person name="Yang Y.-S."/>
            <person name="Sun J.-R."/>
            <person name="Huang T.-W."/>
            <person name="Huang W.-C."/>
            <person name="Wang Y.-C."/>
            <person name="Kuo T.-H."/>
            <person name="Kuo S.-C."/>
            <person name="Chen T.-L."/>
        </authorList>
    </citation>
    <scope>NUCLEOTIDE SEQUENCE [LARGE SCALE GENOMIC DNA]</scope>
    <source>
        <strain evidence="2">AS73</strain>
    </source>
</reference>
<dbReference type="RefSeq" id="WP_139420042.1">
    <property type="nucleotide sequence ID" value="NZ_BKHW01000025.1"/>
</dbReference>
<proteinExistence type="predicted"/>
<evidence type="ECO:0000313" key="2">
    <source>
        <dbReference type="Proteomes" id="UP000516862"/>
    </source>
</evidence>
<dbReference type="Proteomes" id="UP000516862">
    <property type="component" value="Chromosome"/>
</dbReference>
<sequence length="107" mass="11977">MQTQEQAQNQETIKPNTKVIELDDGFNRKGTVIKEITLIKPNTSHCRGLSLKSVLNFEIDALAVLLTRIALPAMTEQEVYSMELMDTLKIAEGITHFLEKTNSSQTA</sequence>
<accession>A0A7H2PPF2</accession>
<gene>
    <name evidence="1" type="ORF">IC796_15605</name>
</gene>
<protein>
    <submittedName>
        <fullName evidence="1">Phage tail assembly protein</fullName>
    </submittedName>
</protein>
<reference evidence="1 2" key="2">
    <citation type="submission" date="2020-09" db="EMBL/GenBank/DDBJ databases">
        <authorList>
            <person name="Chen F.-J."/>
            <person name="Lee Y.-T."/>
        </authorList>
    </citation>
    <scope>NUCLEOTIDE SEQUENCE [LARGE SCALE GENOMIC DNA]</scope>
    <source>
        <strain evidence="1 2">AS73</strain>
    </source>
</reference>